<evidence type="ECO:0000256" key="2">
    <source>
        <dbReference type="ARBA" id="ARBA00023125"/>
    </source>
</evidence>
<dbReference type="SUPFAM" id="SSF55979">
    <property type="entry name" value="DNA clamp"/>
    <property type="match status" value="2"/>
</dbReference>
<dbReference type="EMBL" id="UINC01005757">
    <property type="protein sequence ID" value="SVA23356.1"/>
    <property type="molecule type" value="Genomic_DNA"/>
</dbReference>
<dbReference type="Gene3D" id="3.70.10.10">
    <property type="match status" value="1"/>
</dbReference>
<dbReference type="PANTHER" id="PTHR11352:SF0">
    <property type="entry name" value="PROLIFERATING CELL NUCLEAR ANTIGEN"/>
    <property type="match status" value="1"/>
</dbReference>
<evidence type="ECO:0000256" key="3">
    <source>
        <dbReference type="SAM" id="Coils"/>
    </source>
</evidence>
<comment type="similarity">
    <text evidence="1">Belongs to the PCNA family.</text>
</comment>
<sequence>MDNIDLIEGSLDSIKKIKVKDLKERIKKEKLFHFESKIKKKDLIAKLIEHRKEYEDSSDEEMDEIKEQIIEITDNIQEMNLDDPDKDKNYVLFKNNILYEVCSILKDLVEECRIVFNNEGFEIKMIDKSLVCLLDIMIKDCYERSNILDNNKVVVINISELMNILDCKETDQQIKVIFEEDNMLIHFCRYIKNCDKFKLNLLNENLIDEVQDFQMEFEQSFVINSKEFSKICGKLKKFDDKIQISYELLNENNVKFKSKNELIELNSNFENNQLVSINITENLDVFLLLKYIRIFCKSDKFSKNLIVKLIDRDHPVEMEYQIDSKSYVKFVISPQNCEDEF</sequence>
<dbReference type="InterPro" id="IPR000730">
    <property type="entry name" value="Pr_cel_nuc_antig"/>
</dbReference>
<feature type="domain" description="Proliferating cell nuclear antigen PCNA N-terminal" evidence="4">
    <location>
        <begin position="95"/>
        <end position="198"/>
    </location>
</feature>
<keyword evidence="3" id="KW-0175">Coiled coil</keyword>
<accession>A0A381U565</accession>
<dbReference type="PANTHER" id="PTHR11352">
    <property type="entry name" value="PROLIFERATING CELL NUCLEAR ANTIGEN"/>
    <property type="match status" value="1"/>
</dbReference>
<dbReference type="Pfam" id="PF00705">
    <property type="entry name" value="PCNA_N"/>
    <property type="match status" value="1"/>
</dbReference>
<feature type="coiled-coil region" evidence="3">
    <location>
        <begin position="40"/>
        <end position="82"/>
    </location>
</feature>
<reference evidence="6" key="1">
    <citation type="submission" date="2018-05" db="EMBL/GenBank/DDBJ databases">
        <authorList>
            <person name="Lanie J.A."/>
            <person name="Ng W.-L."/>
            <person name="Kazmierczak K.M."/>
            <person name="Andrzejewski T.M."/>
            <person name="Davidsen T.M."/>
            <person name="Wayne K.J."/>
            <person name="Tettelin H."/>
            <person name="Glass J.I."/>
            <person name="Rusch D."/>
            <person name="Podicherti R."/>
            <person name="Tsui H.-C.T."/>
            <person name="Winkler M.E."/>
        </authorList>
    </citation>
    <scope>NUCLEOTIDE SEQUENCE</scope>
</reference>
<dbReference type="GO" id="GO:0006272">
    <property type="term" value="P:leading strand elongation"/>
    <property type="evidence" value="ECO:0007669"/>
    <property type="project" value="TreeGrafter"/>
</dbReference>
<proteinExistence type="inferred from homology"/>
<evidence type="ECO:0000313" key="6">
    <source>
        <dbReference type="EMBL" id="SVA23356.1"/>
    </source>
</evidence>
<dbReference type="InterPro" id="IPR022649">
    <property type="entry name" value="Pr_cel_nuc_antig_C"/>
</dbReference>
<dbReference type="Pfam" id="PF02747">
    <property type="entry name" value="PCNA_C"/>
    <property type="match status" value="1"/>
</dbReference>
<dbReference type="GO" id="GO:0006298">
    <property type="term" value="P:mismatch repair"/>
    <property type="evidence" value="ECO:0007669"/>
    <property type="project" value="TreeGrafter"/>
</dbReference>
<dbReference type="GO" id="GO:0043626">
    <property type="term" value="C:PCNA complex"/>
    <property type="evidence" value="ECO:0007669"/>
    <property type="project" value="TreeGrafter"/>
</dbReference>
<organism evidence="6">
    <name type="scientific">marine metagenome</name>
    <dbReference type="NCBI Taxonomy" id="408172"/>
    <lineage>
        <taxon>unclassified sequences</taxon>
        <taxon>metagenomes</taxon>
        <taxon>ecological metagenomes</taxon>
    </lineage>
</organism>
<protein>
    <recommendedName>
        <fullName evidence="7">Proliferating cell nuclear antigen</fullName>
    </recommendedName>
</protein>
<dbReference type="PRINTS" id="PR00339">
    <property type="entry name" value="PCNACYCLIN"/>
</dbReference>
<dbReference type="GO" id="GO:0003677">
    <property type="term" value="F:DNA binding"/>
    <property type="evidence" value="ECO:0007669"/>
    <property type="project" value="UniProtKB-KW"/>
</dbReference>
<gene>
    <name evidence="6" type="ORF">METZ01_LOCUS76210</name>
</gene>
<dbReference type="GO" id="GO:0019985">
    <property type="term" value="P:translesion synthesis"/>
    <property type="evidence" value="ECO:0007669"/>
    <property type="project" value="TreeGrafter"/>
</dbReference>
<dbReference type="InterPro" id="IPR046938">
    <property type="entry name" value="DNA_clamp_sf"/>
</dbReference>
<dbReference type="GO" id="GO:0030337">
    <property type="term" value="F:DNA polymerase processivity factor activity"/>
    <property type="evidence" value="ECO:0007669"/>
    <property type="project" value="InterPro"/>
</dbReference>
<dbReference type="GO" id="GO:0006275">
    <property type="term" value="P:regulation of DNA replication"/>
    <property type="evidence" value="ECO:0007669"/>
    <property type="project" value="InterPro"/>
</dbReference>
<evidence type="ECO:0000259" key="5">
    <source>
        <dbReference type="Pfam" id="PF02747"/>
    </source>
</evidence>
<keyword evidence="2" id="KW-0238">DNA-binding</keyword>
<evidence type="ECO:0000259" key="4">
    <source>
        <dbReference type="Pfam" id="PF00705"/>
    </source>
</evidence>
<name>A0A381U565_9ZZZZ</name>
<evidence type="ECO:0000256" key="1">
    <source>
        <dbReference type="ARBA" id="ARBA00010462"/>
    </source>
</evidence>
<dbReference type="AlphaFoldDB" id="A0A381U565"/>
<feature type="domain" description="Proliferating cell nuclear antigen PCNA C-terminal" evidence="5">
    <location>
        <begin position="215"/>
        <end position="334"/>
    </location>
</feature>
<dbReference type="InterPro" id="IPR022648">
    <property type="entry name" value="Pr_cel_nuc_antig_N"/>
</dbReference>
<evidence type="ECO:0008006" key="7">
    <source>
        <dbReference type="Google" id="ProtNLM"/>
    </source>
</evidence>